<dbReference type="InterPro" id="IPR050155">
    <property type="entry name" value="HAD-like_hydrolase_sf"/>
</dbReference>
<dbReference type="Pfam" id="PF00702">
    <property type="entry name" value="Hydrolase"/>
    <property type="match status" value="1"/>
</dbReference>
<dbReference type="Gene3D" id="3.40.50.1000">
    <property type="entry name" value="HAD superfamily/HAD-like"/>
    <property type="match status" value="1"/>
</dbReference>
<name>A0ABT9LG82_STRGD</name>
<gene>
    <name evidence="1" type="ORF">J2S47_003171</name>
</gene>
<organism evidence="1 2">
    <name type="scientific">Streptomyces griseoviridis</name>
    <dbReference type="NCBI Taxonomy" id="45398"/>
    <lineage>
        <taxon>Bacteria</taxon>
        <taxon>Bacillati</taxon>
        <taxon>Actinomycetota</taxon>
        <taxon>Actinomycetes</taxon>
        <taxon>Kitasatosporales</taxon>
        <taxon>Streptomycetaceae</taxon>
        <taxon>Streptomyces</taxon>
    </lineage>
</organism>
<proteinExistence type="predicted"/>
<keyword evidence="2" id="KW-1185">Reference proteome</keyword>
<dbReference type="InterPro" id="IPR006439">
    <property type="entry name" value="HAD-SF_hydro_IA"/>
</dbReference>
<dbReference type="Proteomes" id="UP001231675">
    <property type="component" value="Unassembled WGS sequence"/>
</dbReference>
<dbReference type="PANTHER" id="PTHR43434">
    <property type="entry name" value="PHOSPHOGLYCOLATE PHOSPHATASE"/>
    <property type="match status" value="1"/>
</dbReference>
<dbReference type="NCBIfam" id="TIGR01509">
    <property type="entry name" value="HAD-SF-IA-v3"/>
    <property type="match status" value="1"/>
</dbReference>
<dbReference type="GeneID" id="91552114"/>
<dbReference type="InterPro" id="IPR023214">
    <property type="entry name" value="HAD_sf"/>
</dbReference>
<dbReference type="PANTHER" id="PTHR43434:SF1">
    <property type="entry name" value="PHOSPHOGLYCOLATE PHOSPHATASE"/>
    <property type="match status" value="1"/>
</dbReference>
<accession>A0ABT9LG82</accession>
<dbReference type="InterPro" id="IPR036412">
    <property type="entry name" value="HAD-like_sf"/>
</dbReference>
<dbReference type="EMBL" id="JAURUD010000001">
    <property type="protein sequence ID" value="MDP9682669.1"/>
    <property type="molecule type" value="Genomic_DNA"/>
</dbReference>
<dbReference type="SUPFAM" id="SSF56784">
    <property type="entry name" value="HAD-like"/>
    <property type="match status" value="1"/>
</dbReference>
<dbReference type="RefSeq" id="WP_226535468.1">
    <property type="nucleotide sequence ID" value="NZ_BMSL01000022.1"/>
</dbReference>
<reference evidence="1 2" key="1">
    <citation type="submission" date="2023-07" db="EMBL/GenBank/DDBJ databases">
        <title>Sequencing the genomes of 1000 actinobacteria strains.</title>
        <authorList>
            <person name="Klenk H.-P."/>
        </authorList>
    </citation>
    <scope>NUCLEOTIDE SEQUENCE [LARGE SCALE GENOMIC DNA]</scope>
    <source>
        <strain evidence="1 2">DSM 40229</strain>
    </source>
</reference>
<evidence type="ECO:0000313" key="1">
    <source>
        <dbReference type="EMBL" id="MDP9682669.1"/>
    </source>
</evidence>
<evidence type="ECO:0000313" key="2">
    <source>
        <dbReference type="Proteomes" id="UP001231675"/>
    </source>
</evidence>
<protein>
    <submittedName>
        <fullName evidence="1">Phosphoglycolate phosphatase-like HAD superfamily hydrolase</fullName>
    </submittedName>
</protein>
<sequence>MTASTESLQRLIAPVRYVLWDLDGPLCRLFAGHPAGEIARGLVRQIDALGLGGSLTPAERERRDPHALLLRVAALHPDGDLAGELEEWLTGQELAAVPGARPTPYADPLIRTWAAVGAVSAVTTNNAARVAAAYLDTRGLAGCFSAVYGRTRDLALMKPHPHALLRALTALDADPSRALMIGDSPSDCAAARSAGVPFLGYARNAEKAAALLAAGASPAAVVDDLSLVRTALLASGAGRAS</sequence>
<comment type="caution">
    <text evidence="1">The sequence shown here is derived from an EMBL/GenBank/DDBJ whole genome shotgun (WGS) entry which is preliminary data.</text>
</comment>